<dbReference type="GO" id="GO:0003735">
    <property type="term" value="F:structural constituent of ribosome"/>
    <property type="evidence" value="ECO:0007669"/>
    <property type="project" value="InterPro"/>
</dbReference>
<evidence type="ECO:0000313" key="7">
    <source>
        <dbReference type="Proteomes" id="UP000050509"/>
    </source>
</evidence>
<dbReference type="NCBIfam" id="NF001860">
    <property type="entry name" value="PRK00595.1"/>
    <property type="match status" value="1"/>
</dbReference>
<dbReference type="GO" id="GO:0006412">
    <property type="term" value="P:translation"/>
    <property type="evidence" value="ECO:0007669"/>
    <property type="project" value="UniProtKB-UniRule"/>
</dbReference>
<dbReference type="PANTHER" id="PTHR15238:SF1">
    <property type="entry name" value="LARGE RIBOSOMAL SUBUNIT PROTEIN BL33M"/>
    <property type="match status" value="1"/>
</dbReference>
<dbReference type="EMBL" id="LJCR01000079">
    <property type="protein sequence ID" value="KPV54296.1"/>
    <property type="molecule type" value="Genomic_DNA"/>
</dbReference>
<name>A0A0P9DLA2_9CHLR</name>
<comment type="similarity">
    <text evidence="1 5">Belongs to the bacterial ribosomal protein bL33 family.</text>
</comment>
<evidence type="ECO:0000256" key="1">
    <source>
        <dbReference type="ARBA" id="ARBA00007596"/>
    </source>
</evidence>
<accession>A0A0P9DLA2</accession>
<evidence type="ECO:0000256" key="5">
    <source>
        <dbReference type="HAMAP-Rule" id="MF_00294"/>
    </source>
</evidence>
<evidence type="ECO:0000313" key="6">
    <source>
        <dbReference type="EMBL" id="KPV54296.1"/>
    </source>
</evidence>
<organism evidence="6 7">
    <name type="scientific">Kouleothrix aurantiaca</name>
    <dbReference type="NCBI Taxonomy" id="186479"/>
    <lineage>
        <taxon>Bacteria</taxon>
        <taxon>Bacillati</taxon>
        <taxon>Chloroflexota</taxon>
        <taxon>Chloroflexia</taxon>
        <taxon>Chloroflexales</taxon>
        <taxon>Roseiflexineae</taxon>
        <taxon>Roseiflexaceae</taxon>
        <taxon>Kouleothrix</taxon>
    </lineage>
</organism>
<comment type="caution">
    <text evidence="6">The sequence shown here is derived from an EMBL/GenBank/DDBJ whole genome shotgun (WGS) entry which is preliminary data.</text>
</comment>
<keyword evidence="7" id="KW-1185">Reference proteome</keyword>
<evidence type="ECO:0000256" key="4">
    <source>
        <dbReference type="ARBA" id="ARBA00035176"/>
    </source>
</evidence>
<dbReference type="AlphaFoldDB" id="A0A0P9DLA2"/>
<keyword evidence="3 5" id="KW-0687">Ribonucleoprotein</keyword>
<dbReference type="InterPro" id="IPR038584">
    <property type="entry name" value="Ribosomal_bL33_sf"/>
</dbReference>
<dbReference type="NCBIfam" id="TIGR01023">
    <property type="entry name" value="rpmG_bact"/>
    <property type="match status" value="1"/>
</dbReference>
<evidence type="ECO:0000256" key="2">
    <source>
        <dbReference type="ARBA" id="ARBA00022980"/>
    </source>
</evidence>
<dbReference type="Pfam" id="PF00471">
    <property type="entry name" value="Ribosomal_L33"/>
    <property type="match status" value="1"/>
</dbReference>
<keyword evidence="2 5" id="KW-0689">Ribosomal protein</keyword>
<dbReference type="PANTHER" id="PTHR15238">
    <property type="entry name" value="54S RIBOSOMAL PROTEIN L39, MITOCHONDRIAL"/>
    <property type="match status" value="1"/>
</dbReference>
<dbReference type="Proteomes" id="UP000050509">
    <property type="component" value="Unassembled WGS sequence"/>
</dbReference>
<dbReference type="Gene3D" id="2.20.28.120">
    <property type="entry name" value="Ribosomal protein L33"/>
    <property type="match status" value="1"/>
</dbReference>
<protein>
    <recommendedName>
        <fullName evidence="4 5">Large ribosomal subunit protein bL33</fullName>
    </recommendedName>
</protein>
<dbReference type="InterPro" id="IPR011332">
    <property type="entry name" value="Ribosomal_zn-bd"/>
</dbReference>
<proteinExistence type="inferred from homology"/>
<gene>
    <name evidence="5" type="primary">rpmG</name>
    <name evidence="6" type="ORF">SE17_04640</name>
</gene>
<dbReference type="GO" id="GO:0022625">
    <property type="term" value="C:cytosolic large ribosomal subunit"/>
    <property type="evidence" value="ECO:0007669"/>
    <property type="project" value="TreeGrafter"/>
</dbReference>
<dbReference type="PATRIC" id="fig|186479.3.peg.10191"/>
<dbReference type="InterPro" id="IPR001705">
    <property type="entry name" value="Ribosomal_bL33"/>
</dbReference>
<evidence type="ECO:0000256" key="3">
    <source>
        <dbReference type="ARBA" id="ARBA00023274"/>
    </source>
</evidence>
<dbReference type="SUPFAM" id="SSF57829">
    <property type="entry name" value="Zn-binding ribosomal proteins"/>
    <property type="match status" value="1"/>
</dbReference>
<dbReference type="HAMAP" id="MF_00294">
    <property type="entry name" value="Ribosomal_bL33"/>
    <property type="match status" value="1"/>
</dbReference>
<reference evidence="6 7" key="1">
    <citation type="submission" date="2015-09" db="EMBL/GenBank/DDBJ databases">
        <title>Draft genome sequence of Kouleothrix aurantiaca JCM 19913.</title>
        <authorList>
            <person name="Hemp J."/>
        </authorList>
    </citation>
    <scope>NUCLEOTIDE SEQUENCE [LARGE SCALE GENOMIC DNA]</scope>
    <source>
        <strain evidence="6 7">COM-B</strain>
    </source>
</reference>
<sequence length="54" mass="6473">MASKKGNRIIVKLRSTESGHMYTTEKNRKNDPSRLELKRYDPLVRRHVVYRESK</sequence>